<dbReference type="Pfam" id="PF01565">
    <property type="entry name" value="FAD_binding_4"/>
    <property type="match status" value="1"/>
</dbReference>
<dbReference type="InterPro" id="IPR006094">
    <property type="entry name" value="Oxid_FAD_bind_N"/>
</dbReference>
<dbReference type="InterPro" id="IPR050416">
    <property type="entry name" value="FAD-linked_Oxidoreductase"/>
</dbReference>
<evidence type="ECO:0000313" key="7">
    <source>
        <dbReference type="EMBL" id="KAE8351821.1"/>
    </source>
</evidence>
<dbReference type="SUPFAM" id="SSF56176">
    <property type="entry name" value="FAD-binding/transporter-associated domain-like"/>
    <property type="match status" value="1"/>
</dbReference>
<dbReference type="InterPro" id="IPR012951">
    <property type="entry name" value="BBE"/>
</dbReference>
<gene>
    <name evidence="7" type="ORF">BDV28DRAFT_162119</name>
</gene>
<dbReference type="PANTHER" id="PTHR42973:SF39">
    <property type="entry name" value="FAD-BINDING PCMH-TYPE DOMAIN-CONTAINING PROTEIN"/>
    <property type="match status" value="1"/>
</dbReference>
<comment type="similarity">
    <text evidence="2">Belongs to the oxygen-dependent FAD-linked oxidoreductase family.</text>
</comment>
<evidence type="ECO:0000259" key="6">
    <source>
        <dbReference type="PROSITE" id="PS51387"/>
    </source>
</evidence>
<dbReference type="AlphaFoldDB" id="A0A5N6Z2D8"/>
<dbReference type="Gene3D" id="3.30.465.10">
    <property type="match status" value="2"/>
</dbReference>
<sequence>MNPPGSCRCRPSEPCWPSDQEWNRFNISIDGNLVRLRPVGHVCHHPTLDPAACDELLHLTRDSGWRASRPETLQDWVWEAGSSENETCPIWGSSETPCHQGRVSRYAVTVRSAQHVQDAVLFARQYNLRLVIKNTGHDGSGRSASTDSFQIHTHFLKDIQYHTDFHATGVTTGSGPAVSIGAGVMHWELYERGHQEGYLIVGGECPTVGAAGGFLQGGGVSSFLSHARGLAVDNVLEFQVVMANGALVTANSHHNPDLFWALRGGGGGTFGVAFWDTGIAGLFTLLQTFNRDNVSGQLILRPSANASRTASLTLYFMNHTDVAMVEERIQKHLPPWYERGFSYERVSKFLPRVSSDLRMAPDIYPDHYGILQASVLVSNQLFTSPDGPARMAEMISRLPLNANDLLFTSNLGGRVNVDSNNTAMHPAWRSSAHLVNYVRGVEPTVDRKQTALEELHHVQMPILYSLQPGFRVSYLNLGDPRETDFQDVYWGGNYARLARIKQDVDPDGLFLTRLGVGSEQWDDEGICRKSRSSRS</sequence>
<dbReference type="GO" id="GO:0016491">
    <property type="term" value="F:oxidoreductase activity"/>
    <property type="evidence" value="ECO:0007669"/>
    <property type="project" value="UniProtKB-KW"/>
</dbReference>
<feature type="domain" description="FAD-binding PCMH-type" evidence="6">
    <location>
        <begin position="99"/>
        <end position="272"/>
    </location>
</feature>
<accession>A0A5N6Z2D8</accession>
<evidence type="ECO:0000256" key="5">
    <source>
        <dbReference type="ARBA" id="ARBA00023002"/>
    </source>
</evidence>
<dbReference type="EMBL" id="ML739153">
    <property type="protein sequence ID" value="KAE8351821.1"/>
    <property type="molecule type" value="Genomic_DNA"/>
</dbReference>
<dbReference type="Proteomes" id="UP000327118">
    <property type="component" value="Unassembled WGS sequence"/>
</dbReference>
<dbReference type="InterPro" id="IPR036318">
    <property type="entry name" value="FAD-bd_PCMH-like_sf"/>
</dbReference>
<evidence type="ECO:0000256" key="1">
    <source>
        <dbReference type="ARBA" id="ARBA00001974"/>
    </source>
</evidence>
<dbReference type="InterPro" id="IPR016169">
    <property type="entry name" value="FAD-bd_PCMH_sub2"/>
</dbReference>
<dbReference type="OrthoDB" id="9983560at2759"/>
<reference evidence="8" key="1">
    <citation type="submission" date="2019-04" db="EMBL/GenBank/DDBJ databases">
        <title>Friends and foes A comparative genomics studyof 23 Aspergillus species from section Flavi.</title>
        <authorList>
            <consortium name="DOE Joint Genome Institute"/>
            <person name="Kjaerbolling I."/>
            <person name="Vesth T."/>
            <person name="Frisvad J.C."/>
            <person name="Nybo J.L."/>
            <person name="Theobald S."/>
            <person name="Kildgaard S."/>
            <person name="Isbrandt T."/>
            <person name="Kuo A."/>
            <person name="Sato A."/>
            <person name="Lyhne E.K."/>
            <person name="Kogle M.E."/>
            <person name="Wiebenga A."/>
            <person name="Kun R.S."/>
            <person name="Lubbers R.J."/>
            <person name="Makela M.R."/>
            <person name="Barry K."/>
            <person name="Chovatia M."/>
            <person name="Clum A."/>
            <person name="Daum C."/>
            <person name="Haridas S."/>
            <person name="He G."/>
            <person name="LaButti K."/>
            <person name="Lipzen A."/>
            <person name="Mondo S."/>
            <person name="Riley R."/>
            <person name="Salamov A."/>
            <person name="Simmons B.A."/>
            <person name="Magnuson J.K."/>
            <person name="Henrissat B."/>
            <person name="Mortensen U.H."/>
            <person name="Larsen T.O."/>
            <person name="Devries R.P."/>
            <person name="Grigoriev I.V."/>
            <person name="Machida M."/>
            <person name="Baker S.E."/>
            <person name="Andersen M.R."/>
        </authorList>
    </citation>
    <scope>NUCLEOTIDE SEQUENCE [LARGE SCALE GENOMIC DNA]</scope>
    <source>
        <strain evidence="8">CBS 553.77</strain>
    </source>
</reference>
<dbReference type="Pfam" id="PF08031">
    <property type="entry name" value="BBE"/>
    <property type="match status" value="1"/>
</dbReference>
<organism evidence="7 8">
    <name type="scientific">Aspergillus coremiiformis</name>
    <dbReference type="NCBI Taxonomy" id="138285"/>
    <lineage>
        <taxon>Eukaryota</taxon>
        <taxon>Fungi</taxon>
        <taxon>Dikarya</taxon>
        <taxon>Ascomycota</taxon>
        <taxon>Pezizomycotina</taxon>
        <taxon>Eurotiomycetes</taxon>
        <taxon>Eurotiomycetidae</taxon>
        <taxon>Eurotiales</taxon>
        <taxon>Aspergillaceae</taxon>
        <taxon>Aspergillus</taxon>
        <taxon>Aspergillus subgen. Circumdati</taxon>
    </lineage>
</organism>
<dbReference type="Gene3D" id="3.40.462.20">
    <property type="match status" value="1"/>
</dbReference>
<dbReference type="PROSITE" id="PS51387">
    <property type="entry name" value="FAD_PCMH"/>
    <property type="match status" value="1"/>
</dbReference>
<name>A0A5N6Z2D8_9EURO</name>
<protein>
    <submittedName>
        <fullName evidence="7">Chanoclavine-I synthase oxidoreductase protein</fullName>
    </submittedName>
</protein>
<keyword evidence="4" id="KW-0274">FAD</keyword>
<dbReference type="PANTHER" id="PTHR42973">
    <property type="entry name" value="BINDING OXIDOREDUCTASE, PUTATIVE (AFU_ORTHOLOGUE AFUA_1G17690)-RELATED"/>
    <property type="match status" value="1"/>
</dbReference>
<dbReference type="GO" id="GO:0071949">
    <property type="term" value="F:FAD binding"/>
    <property type="evidence" value="ECO:0007669"/>
    <property type="project" value="InterPro"/>
</dbReference>
<proteinExistence type="inferred from homology"/>
<keyword evidence="3" id="KW-0285">Flavoprotein</keyword>
<evidence type="ECO:0000256" key="4">
    <source>
        <dbReference type="ARBA" id="ARBA00022827"/>
    </source>
</evidence>
<dbReference type="InterPro" id="IPR016166">
    <property type="entry name" value="FAD-bd_PCMH"/>
</dbReference>
<comment type="cofactor">
    <cofactor evidence="1">
        <name>FAD</name>
        <dbReference type="ChEBI" id="CHEBI:57692"/>
    </cofactor>
</comment>
<evidence type="ECO:0000313" key="8">
    <source>
        <dbReference type="Proteomes" id="UP000327118"/>
    </source>
</evidence>
<evidence type="ECO:0000256" key="3">
    <source>
        <dbReference type="ARBA" id="ARBA00022630"/>
    </source>
</evidence>
<keyword evidence="8" id="KW-1185">Reference proteome</keyword>
<keyword evidence="5" id="KW-0560">Oxidoreductase</keyword>
<evidence type="ECO:0000256" key="2">
    <source>
        <dbReference type="ARBA" id="ARBA00005466"/>
    </source>
</evidence>